<dbReference type="EMBL" id="QUWK01000026">
    <property type="protein sequence ID" value="RFU93647.1"/>
    <property type="molecule type" value="Genomic_DNA"/>
</dbReference>
<comment type="caution">
    <text evidence="3">The sequence shown here is derived from an EMBL/GenBank/DDBJ whole genome shotgun (WGS) entry which is preliminary data.</text>
</comment>
<accession>A0A372MCY0</accession>
<dbReference type="InterPro" id="IPR028098">
    <property type="entry name" value="Glyco_trans_4-like_N"/>
</dbReference>
<dbReference type="PANTHER" id="PTHR12526">
    <property type="entry name" value="GLYCOSYLTRANSFERASE"/>
    <property type="match status" value="1"/>
</dbReference>
<evidence type="ECO:0000259" key="2">
    <source>
        <dbReference type="Pfam" id="PF13477"/>
    </source>
</evidence>
<sequence length="373" mass="41800">MKNKTILILSNDVDYLYTLRLETIERLLKDGFSVSLSAPSNDRVEFFEQLGCTFYPTEFTPRGKNPVSNLALLLKYVRLIKQVQPAVVLTYTIKANIYGGLVCRMLHAPQIANMTGLGKALMGKGVLQSTIQKLLRIAFKRASTVFLQNERDLNYFLDHKITNKEQSVLIPGSGVNLARHPLEEYPEDDGTIRLIFIARIIKDKGIEEMMDAAIKIHQIHPNVTCDIAGFIGEDEYETQLKAYGETGAGSYLGFQKDIHALIKRSHAVVLPSYHLEGIANVLLEGAACGRPVLSTNHIGCRETFDDGVSGIMFEPQSTEALISAIEKFIAIPYEEKREMGLAGRKKVEKEFNRQVIVEAYMRAIEMVAVKEFL</sequence>
<protein>
    <submittedName>
        <fullName evidence="3">Glycosyltransferase family 1 protein</fullName>
    </submittedName>
</protein>
<keyword evidence="4" id="KW-1185">Reference proteome</keyword>
<dbReference type="Pfam" id="PF13477">
    <property type="entry name" value="Glyco_trans_4_2"/>
    <property type="match status" value="1"/>
</dbReference>
<feature type="domain" description="Glycosyltransferase subfamily 4-like N-terminal" evidence="2">
    <location>
        <begin position="9"/>
        <end position="149"/>
    </location>
</feature>
<dbReference type="AlphaFoldDB" id="A0A372MCY0"/>
<proteinExistence type="predicted"/>
<dbReference type="GO" id="GO:0016757">
    <property type="term" value="F:glycosyltransferase activity"/>
    <property type="evidence" value="ECO:0007669"/>
    <property type="project" value="InterPro"/>
</dbReference>
<dbReference type="Pfam" id="PF00534">
    <property type="entry name" value="Glycos_transf_1"/>
    <property type="match status" value="1"/>
</dbReference>
<dbReference type="CDD" id="cd03808">
    <property type="entry name" value="GT4_CapM-like"/>
    <property type="match status" value="1"/>
</dbReference>
<evidence type="ECO:0000313" key="3">
    <source>
        <dbReference type="EMBL" id="RFU93647.1"/>
    </source>
</evidence>
<dbReference type="InterPro" id="IPR001296">
    <property type="entry name" value="Glyco_trans_1"/>
</dbReference>
<dbReference type="Proteomes" id="UP000264002">
    <property type="component" value="Unassembled WGS sequence"/>
</dbReference>
<evidence type="ECO:0000259" key="1">
    <source>
        <dbReference type="Pfam" id="PF00534"/>
    </source>
</evidence>
<gene>
    <name evidence="3" type="ORF">DYP60_13675</name>
</gene>
<dbReference type="SUPFAM" id="SSF53756">
    <property type="entry name" value="UDP-Glycosyltransferase/glycogen phosphorylase"/>
    <property type="match status" value="1"/>
</dbReference>
<name>A0A372MCY0_9SPIR</name>
<reference evidence="4" key="1">
    <citation type="submission" date="2018-08" db="EMBL/GenBank/DDBJ databases">
        <authorList>
            <person name="Grouzdev D.S."/>
            <person name="Krutkina M.S."/>
        </authorList>
    </citation>
    <scope>NUCLEOTIDE SEQUENCE [LARGE SCALE GENOMIC DNA]</scope>
    <source>
        <strain evidence="4">4-11</strain>
    </source>
</reference>
<organism evidence="3 4">
    <name type="scientific">Sphaerochaeta halotolerans</name>
    <dbReference type="NCBI Taxonomy" id="2293840"/>
    <lineage>
        <taxon>Bacteria</taxon>
        <taxon>Pseudomonadati</taxon>
        <taxon>Spirochaetota</taxon>
        <taxon>Spirochaetia</taxon>
        <taxon>Spirochaetales</taxon>
        <taxon>Sphaerochaetaceae</taxon>
        <taxon>Sphaerochaeta</taxon>
    </lineage>
</organism>
<keyword evidence="3" id="KW-0808">Transferase</keyword>
<dbReference type="RefSeq" id="WP_117331576.1">
    <property type="nucleotide sequence ID" value="NZ_QUWK01000026.1"/>
</dbReference>
<reference evidence="3 4" key="2">
    <citation type="submission" date="2018-09" db="EMBL/GenBank/DDBJ databases">
        <title>Genome of Sphaerochaeta halotolerans strain 4-11.</title>
        <authorList>
            <person name="Nazina T.N."/>
            <person name="Sokolova D.S."/>
        </authorList>
    </citation>
    <scope>NUCLEOTIDE SEQUENCE [LARGE SCALE GENOMIC DNA]</scope>
    <source>
        <strain evidence="3 4">4-11</strain>
    </source>
</reference>
<feature type="domain" description="Glycosyl transferase family 1" evidence="1">
    <location>
        <begin position="185"/>
        <end position="345"/>
    </location>
</feature>
<dbReference type="Gene3D" id="3.40.50.2000">
    <property type="entry name" value="Glycogen Phosphorylase B"/>
    <property type="match status" value="2"/>
</dbReference>
<evidence type="ECO:0000313" key="4">
    <source>
        <dbReference type="Proteomes" id="UP000264002"/>
    </source>
</evidence>